<dbReference type="Gene3D" id="2.60.120.650">
    <property type="entry name" value="Cupin"/>
    <property type="match status" value="1"/>
</dbReference>
<evidence type="ECO:0000313" key="1">
    <source>
        <dbReference type="EMBL" id="KAJ3780647.1"/>
    </source>
</evidence>
<accession>A0AA38NHH3</accession>
<dbReference type="SUPFAM" id="SSF51197">
    <property type="entry name" value="Clavaminate synthase-like"/>
    <property type="match status" value="1"/>
</dbReference>
<sequence>MSDTHAQGVMEMKMTSFTANGQDYPTTYTRSNADPKNTEMSHALNQGEVHLNAETNCYWVYEGEWLLQGTEYAFEHPRSKQDHTRWHTWNTQLLEWKIHCTNNSPVAPHLKDFTATILSLADQIGSGSSKPDSGEWEYVQSRWNSQICHHAGVQTETSSLLILLARYPVQVVGNGTQLSLLQELGCPTIQIPFKDKMIWDEFRLSSKGMYEISNKGVIEHMWTIGDVIEHWAGKEYLVNATDPYLNILEIVPRLEQGGLMDLDVRWAPEDSPSPVILDESHRMTTSYTQPGSITLPHTDGFGYGVWVIHMKGVKVWLLWPPTKKNLAHIKRDIQGPKENNSHLSHYINHLDGMEIWLVKPGHGDLPVAFELRSSTIHAYISITVSTHSSLSTWRLEDFD</sequence>
<gene>
    <name evidence="1" type="ORF">GGU10DRAFT_380358</name>
</gene>
<evidence type="ECO:0008006" key="3">
    <source>
        <dbReference type="Google" id="ProtNLM"/>
    </source>
</evidence>
<keyword evidence="2" id="KW-1185">Reference proteome</keyword>
<comment type="caution">
    <text evidence="1">The sequence shown here is derived from an EMBL/GenBank/DDBJ whole genome shotgun (WGS) entry which is preliminary data.</text>
</comment>
<proteinExistence type="predicted"/>
<evidence type="ECO:0000313" key="2">
    <source>
        <dbReference type="Proteomes" id="UP001163798"/>
    </source>
</evidence>
<organism evidence="1 2">
    <name type="scientific">Lentinula aff. detonsa</name>
    <dbReference type="NCBI Taxonomy" id="2804958"/>
    <lineage>
        <taxon>Eukaryota</taxon>
        <taxon>Fungi</taxon>
        <taxon>Dikarya</taxon>
        <taxon>Basidiomycota</taxon>
        <taxon>Agaricomycotina</taxon>
        <taxon>Agaricomycetes</taxon>
        <taxon>Agaricomycetidae</taxon>
        <taxon>Agaricales</taxon>
        <taxon>Marasmiineae</taxon>
        <taxon>Omphalotaceae</taxon>
        <taxon>Lentinula</taxon>
    </lineage>
</organism>
<dbReference type="Proteomes" id="UP001163798">
    <property type="component" value="Unassembled WGS sequence"/>
</dbReference>
<reference evidence="1" key="1">
    <citation type="submission" date="2022-08" db="EMBL/GenBank/DDBJ databases">
        <authorList>
            <consortium name="DOE Joint Genome Institute"/>
            <person name="Min B."/>
            <person name="Riley R."/>
            <person name="Sierra-Patev S."/>
            <person name="Naranjo-Ortiz M."/>
            <person name="Looney B."/>
            <person name="Konkel Z."/>
            <person name="Slot J.C."/>
            <person name="Sakamoto Y."/>
            <person name="Steenwyk J.L."/>
            <person name="Rokas A."/>
            <person name="Carro J."/>
            <person name="Camarero S."/>
            <person name="Ferreira P."/>
            <person name="Molpeceres G."/>
            <person name="Ruiz-Duenas F.J."/>
            <person name="Serrano A."/>
            <person name="Henrissat B."/>
            <person name="Drula E."/>
            <person name="Hughes K.W."/>
            <person name="Mata J.L."/>
            <person name="Ishikawa N.K."/>
            <person name="Vargas-Isla R."/>
            <person name="Ushijima S."/>
            <person name="Smith C.A."/>
            <person name="Ahrendt S."/>
            <person name="Andreopoulos W."/>
            <person name="He G."/>
            <person name="Labutti K."/>
            <person name="Lipzen A."/>
            <person name="Ng V."/>
            <person name="Sandor L."/>
            <person name="Barry K."/>
            <person name="Martinez A.T."/>
            <person name="Xiao Y."/>
            <person name="Gibbons J.G."/>
            <person name="Terashima K."/>
            <person name="Hibbett D.S."/>
            <person name="Grigoriev I.V."/>
        </authorList>
    </citation>
    <scope>NUCLEOTIDE SEQUENCE</scope>
    <source>
        <strain evidence="1">TFB10291</strain>
    </source>
</reference>
<dbReference type="AlphaFoldDB" id="A0AA38NHH3"/>
<dbReference type="EMBL" id="MU793679">
    <property type="protein sequence ID" value="KAJ3780647.1"/>
    <property type="molecule type" value="Genomic_DNA"/>
</dbReference>
<name>A0AA38NHH3_9AGAR</name>
<protein>
    <recommendedName>
        <fullName evidence="3">JmjC domain-containing protein</fullName>
    </recommendedName>
</protein>